<reference evidence="4" key="1">
    <citation type="submission" date="2022-03" db="EMBL/GenBank/DDBJ databases">
        <title>De novo assembled genomes of Belliella spp. (Cyclobacteriaceae) strains.</title>
        <authorList>
            <person name="Szabo A."/>
            <person name="Korponai K."/>
            <person name="Felfoldi T."/>
        </authorList>
    </citation>
    <scope>NUCLEOTIDE SEQUENCE</scope>
    <source>
        <strain evidence="4">DSM 111903</strain>
    </source>
</reference>
<comment type="caution">
    <text evidence="4">The sequence shown here is derived from an EMBL/GenBank/DDBJ whole genome shotgun (WGS) entry which is preliminary data.</text>
</comment>
<organism evidence="4 5">
    <name type="scientific">Belliella alkalica</name>
    <dbReference type="NCBI Taxonomy" id="1730871"/>
    <lineage>
        <taxon>Bacteria</taxon>
        <taxon>Pseudomonadati</taxon>
        <taxon>Bacteroidota</taxon>
        <taxon>Cytophagia</taxon>
        <taxon>Cytophagales</taxon>
        <taxon>Cyclobacteriaceae</taxon>
        <taxon>Belliella</taxon>
    </lineage>
</organism>
<dbReference type="PANTHER" id="PTHR45745">
    <property type="entry name" value="PHOSPHOMANNOMUTASE 45A"/>
    <property type="match status" value="1"/>
</dbReference>
<evidence type="ECO:0000256" key="2">
    <source>
        <dbReference type="ARBA" id="ARBA00022842"/>
    </source>
</evidence>
<keyword evidence="5" id="KW-1185">Reference proteome</keyword>
<keyword evidence="2" id="KW-0460">Magnesium</keyword>
<evidence type="ECO:0000313" key="5">
    <source>
        <dbReference type="Proteomes" id="UP001165430"/>
    </source>
</evidence>
<protein>
    <submittedName>
        <fullName evidence="4">Uncharacterized protein</fullName>
    </submittedName>
</protein>
<gene>
    <name evidence="4" type="ORF">MM213_19810</name>
</gene>
<sequence>MSQEAIDQNVESTKAEFQNKVLLVSFEDQSKIAKKLKKEVQVLDQFVLESISEDRTFNFITLKPAIDKAKEEGHNLLIAIDPANNRVSLVVRKEKDGLMMVLNSHQVAAILFYRWSNSGNYNDLLLLKSVLISDLMDNLAHKAGVNTIDEVIDHGDLSTAFQRVKKENVDNPVIGFNIDQQVMHSDLEFEDVVAELIQIESEQGALEKTMFDYLLEIYFYNGFYKEKTVSLDIATKAQAKQLATFMDSIRKNPKSLEATFPLSTITDYTKGKKINVLTDKVYPFASSTTNMLKIEGTNYVFITFAPTAEKMTYYISIRESVNSKQRFEVVNKMLDQEIMKVVQMLNRGI</sequence>
<dbReference type="PANTHER" id="PTHR45745:SF1">
    <property type="entry name" value="PHOSPHOGLUCOMUTASE 2B-RELATED"/>
    <property type="match status" value="1"/>
</dbReference>
<dbReference type="EMBL" id="JAKZGO010000029">
    <property type="protein sequence ID" value="MCH7415757.1"/>
    <property type="molecule type" value="Genomic_DNA"/>
</dbReference>
<keyword evidence="3" id="KW-0413">Isomerase</keyword>
<evidence type="ECO:0000313" key="4">
    <source>
        <dbReference type="EMBL" id="MCH7415757.1"/>
    </source>
</evidence>
<name>A0ABS9VH45_9BACT</name>
<evidence type="ECO:0000256" key="3">
    <source>
        <dbReference type="ARBA" id="ARBA00023235"/>
    </source>
</evidence>
<proteinExistence type="predicted"/>
<dbReference type="Proteomes" id="UP001165430">
    <property type="component" value="Unassembled WGS sequence"/>
</dbReference>
<evidence type="ECO:0000256" key="1">
    <source>
        <dbReference type="ARBA" id="ARBA00022723"/>
    </source>
</evidence>
<accession>A0ABS9VH45</accession>
<keyword evidence="1" id="KW-0479">Metal-binding</keyword>
<dbReference type="RefSeq" id="WP_241414622.1">
    <property type="nucleotide sequence ID" value="NZ_JAKZGO010000029.1"/>
</dbReference>